<proteinExistence type="predicted"/>
<gene>
    <name evidence="1" type="ORF">NEILACOT_04570</name>
</gene>
<name>D0WAJ9_NEILA</name>
<dbReference type="EMBL" id="ACEQ02000018">
    <property type="protein sequence ID" value="EEZ75339.1"/>
    <property type="molecule type" value="Genomic_DNA"/>
</dbReference>
<reference evidence="1 2" key="1">
    <citation type="submission" date="2009-10" db="EMBL/GenBank/DDBJ databases">
        <authorList>
            <person name="Weinstock G."/>
            <person name="Sodergren E."/>
            <person name="Clifton S."/>
            <person name="Fulton L."/>
            <person name="Fulton B."/>
            <person name="Courtney L."/>
            <person name="Fronick C."/>
            <person name="Harrison M."/>
            <person name="Strong C."/>
            <person name="Farmer C."/>
            <person name="Delahaunty K."/>
            <person name="Markovic C."/>
            <person name="Hall O."/>
            <person name="Minx P."/>
            <person name="Tomlinson C."/>
            <person name="Mitreva M."/>
            <person name="Nelson J."/>
            <person name="Hou S."/>
            <person name="Wollam A."/>
            <person name="Pepin K.H."/>
            <person name="Johnson M."/>
            <person name="Bhonagiri V."/>
            <person name="Nash W.E."/>
            <person name="Warren W."/>
            <person name="Chinwalla A."/>
            <person name="Mardis E.R."/>
            <person name="Wilson R.K."/>
        </authorList>
    </citation>
    <scope>NUCLEOTIDE SEQUENCE [LARGE SCALE GENOMIC DNA]</scope>
    <source>
        <strain evidence="1 2">ATCC 23970</strain>
    </source>
</reference>
<dbReference type="AlphaFoldDB" id="D0WAJ9"/>
<evidence type="ECO:0000313" key="1">
    <source>
        <dbReference type="EMBL" id="EEZ75339.1"/>
    </source>
</evidence>
<sequence length="42" mass="4627">MSDRNKPLCHYFLTVKPPPFKAAGRPCFKMAQALSGSCNAQD</sequence>
<comment type="caution">
    <text evidence="1">The sequence shown here is derived from an EMBL/GenBank/DDBJ whole genome shotgun (WGS) entry which is preliminary data.</text>
</comment>
<organism evidence="1 2">
    <name type="scientific">Neisseria lactamica ATCC 23970</name>
    <dbReference type="NCBI Taxonomy" id="546265"/>
    <lineage>
        <taxon>Bacteria</taxon>
        <taxon>Pseudomonadati</taxon>
        <taxon>Pseudomonadota</taxon>
        <taxon>Betaproteobacteria</taxon>
        <taxon>Neisseriales</taxon>
        <taxon>Neisseriaceae</taxon>
        <taxon>Neisseria</taxon>
    </lineage>
</organism>
<accession>D0WAJ9</accession>
<protein>
    <submittedName>
        <fullName evidence="1">Uncharacterized protein</fullName>
    </submittedName>
</protein>
<evidence type="ECO:0000313" key="2">
    <source>
        <dbReference type="Proteomes" id="UP000003843"/>
    </source>
</evidence>
<dbReference type="Proteomes" id="UP000003843">
    <property type="component" value="Unassembled WGS sequence"/>
</dbReference>